<evidence type="ECO:0000256" key="2">
    <source>
        <dbReference type="ARBA" id="ARBA00022771"/>
    </source>
</evidence>
<reference evidence="6 7" key="1">
    <citation type="journal article" date="2019" name="Nat. Plants">
        <title>Genome sequencing of Musa balbisiana reveals subgenome evolution and function divergence in polyploid bananas.</title>
        <authorList>
            <person name="Yao X."/>
        </authorList>
    </citation>
    <scope>NUCLEOTIDE SEQUENCE [LARGE SCALE GENOMIC DNA]</scope>
    <source>
        <strain evidence="7">cv. DH-PKW</strain>
        <tissue evidence="6">Leaves</tissue>
    </source>
</reference>
<dbReference type="STRING" id="52838.A0A4S8JN03"/>
<dbReference type="InterPro" id="IPR013083">
    <property type="entry name" value="Znf_RING/FYVE/PHD"/>
</dbReference>
<dbReference type="Pfam" id="PF13639">
    <property type="entry name" value="zf-RING_2"/>
    <property type="match status" value="1"/>
</dbReference>
<dbReference type="Proteomes" id="UP000317650">
    <property type="component" value="Chromosome 1"/>
</dbReference>
<keyword evidence="1" id="KW-0479">Metal-binding</keyword>
<evidence type="ECO:0000256" key="4">
    <source>
        <dbReference type="PROSITE-ProRule" id="PRU00175"/>
    </source>
</evidence>
<dbReference type="SUPFAM" id="SSF57850">
    <property type="entry name" value="RING/U-box"/>
    <property type="match status" value="1"/>
</dbReference>
<protein>
    <recommendedName>
        <fullName evidence="5">RING-type domain-containing protein</fullName>
    </recommendedName>
</protein>
<dbReference type="PANTHER" id="PTHR45931:SF3">
    <property type="entry name" value="RING ZINC FINGER-CONTAINING PROTEIN"/>
    <property type="match status" value="1"/>
</dbReference>
<evidence type="ECO:0000259" key="5">
    <source>
        <dbReference type="PROSITE" id="PS50089"/>
    </source>
</evidence>
<sequence length="221" mass="25164">MGSAFGNGCLNHQTPAPSVGRPGTDIFRWTPLEEEEQELIASNTHMIRGFTDSVPPTPCLFNELAPPPAILTSFWNHCDHCCDCTFAIMTSFWNLLRAVLLCSEPDRSDVVASLYVIKVVAYPPLSPSSSSNVIATPEHHHRESCVICLEDFVGGEKLWELPRCKHRFHEKCIREWLLKPSNTCPICRTPLERQRPVSLNARRRTRIDSFRLPEEGFFRLF</sequence>
<evidence type="ECO:0000313" key="6">
    <source>
        <dbReference type="EMBL" id="THU63275.1"/>
    </source>
</evidence>
<keyword evidence="3" id="KW-0862">Zinc</keyword>
<dbReference type="GO" id="GO:0008270">
    <property type="term" value="F:zinc ion binding"/>
    <property type="evidence" value="ECO:0007669"/>
    <property type="project" value="UniProtKB-KW"/>
</dbReference>
<comment type="caution">
    <text evidence="6">The sequence shown here is derived from an EMBL/GenBank/DDBJ whole genome shotgun (WGS) entry which is preliminary data.</text>
</comment>
<name>A0A4S8JN03_MUSBA</name>
<dbReference type="PANTHER" id="PTHR45931">
    <property type="entry name" value="SI:CH211-59O9.10"/>
    <property type="match status" value="1"/>
</dbReference>
<dbReference type="Gene3D" id="3.30.40.10">
    <property type="entry name" value="Zinc/RING finger domain, C3HC4 (zinc finger)"/>
    <property type="match status" value="1"/>
</dbReference>
<dbReference type="GO" id="GO:0061630">
    <property type="term" value="F:ubiquitin protein ligase activity"/>
    <property type="evidence" value="ECO:0007669"/>
    <property type="project" value="TreeGrafter"/>
</dbReference>
<accession>A0A4S8JN03</accession>
<dbReference type="InterPro" id="IPR001841">
    <property type="entry name" value="Znf_RING"/>
</dbReference>
<evidence type="ECO:0000256" key="3">
    <source>
        <dbReference type="ARBA" id="ARBA00022833"/>
    </source>
</evidence>
<dbReference type="GO" id="GO:0006511">
    <property type="term" value="P:ubiquitin-dependent protein catabolic process"/>
    <property type="evidence" value="ECO:0007669"/>
    <property type="project" value="TreeGrafter"/>
</dbReference>
<dbReference type="GO" id="GO:0005634">
    <property type="term" value="C:nucleus"/>
    <property type="evidence" value="ECO:0007669"/>
    <property type="project" value="TreeGrafter"/>
</dbReference>
<organism evidence="6 7">
    <name type="scientific">Musa balbisiana</name>
    <name type="common">Banana</name>
    <dbReference type="NCBI Taxonomy" id="52838"/>
    <lineage>
        <taxon>Eukaryota</taxon>
        <taxon>Viridiplantae</taxon>
        <taxon>Streptophyta</taxon>
        <taxon>Embryophyta</taxon>
        <taxon>Tracheophyta</taxon>
        <taxon>Spermatophyta</taxon>
        <taxon>Magnoliopsida</taxon>
        <taxon>Liliopsida</taxon>
        <taxon>Zingiberales</taxon>
        <taxon>Musaceae</taxon>
        <taxon>Musa</taxon>
    </lineage>
</organism>
<keyword evidence="2 4" id="KW-0863">Zinc-finger</keyword>
<evidence type="ECO:0000256" key="1">
    <source>
        <dbReference type="ARBA" id="ARBA00022723"/>
    </source>
</evidence>
<gene>
    <name evidence="6" type="ORF">C4D60_Mb01t14030</name>
</gene>
<evidence type="ECO:0000313" key="7">
    <source>
        <dbReference type="Proteomes" id="UP000317650"/>
    </source>
</evidence>
<dbReference type="EMBL" id="PYDT01000004">
    <property type="protein sequence ID" value="THU63275.1"/>
    <property type="molecule type" value="Genomic_DNA"/>
</dbReference>
<dbReference type="SMART" id="SM00184">
    <property type="entry name" value="RING"/>
    <property type="match status" value="1"/>
</dbReference>
<keyword evidence="7" id="KW-1185">Reference proteome</keyword>
<dbReference type="AlphaFoldDB" id="A0A4S8JN03"/>
<proteinExistence type="predicted"/>
<dbReference type="InterPro" id="IPR051834">
    <property type="entry name" value="RING_finger_E3_ligase"/>
</dbReference>
<feature type="domain" description="RING-type" evidence="5">
    <location>
        <begin position="145"/>
        <end position="188"/>
    </location>
</feature>
<dbReference type="PROSITE" id="PS50089">
    <property type="entry name" value="ZF_RING_2"/>
    <property type="match status" value="1"/>
</dbReference>